<gene>
    <name evidence="3" type="ORF">G4B88_031355</name>
</gene>
<accession>A0A7J6GEQ4</accession>
<dbReference type="InterPro" id="IPR036372">
    <property type="entry name" value="BEACH_dom_sf"/>
</dbReference>
<evidence type="ECO:0000256" key="1">
    <source>
        <dbReference type="SAM" id="MobiDB-lite"/>
    </source>
</evidence>
<dbReference type="EMBL" id="JAATIQ010000111">
    <property type="protein sequence ID" value="KAF4381328.1"/>
    <property type="molecule type" value="Genomic_DNA"/>
</dbReference>
<feature type="compositionally biased region" description="Basic and acidic residues" evidence="1">
    <location>
        <begin position="140"/>
        <end position="150"/>
    </location>
</feature>
<feature type="domain" description="BEACH" evidence="2">
    <location>
        <begin position="1"/>
        <end position="156"/>
    </location>
</feature>
<dbReference type="PROSITE" id="PS50197">
    <property type="entry name" value="BEACH"/>
    <property type="match status" value="1"/>
</dbReference>
<organism evidence="3 4">
    <name type="scientific">Cannabis sativa</name>
    <name type="common">Hemp</name>
    <name type="synonym">Marijuana</name>
    <dbReference type="NCBI Taxonomy" id="3483"/>
    <lineage>
        <taxon>Eukaryota</taxon>
        <taxon>Viridiplantae</taxon>
        <taxon>Streptophyta</taxon>
        <taxon>Embryophyta</taxon>
        <taxon>Tracheophyta</taxon>
        <taxon>Spermatophyta</taxon>
        <taxon>Magnoliopsida</taxon>
        <taxon>eudicotyledons</taxon>
        <taxon>Gunneridae</taxon>
        <taxon>Pentapetalae</taxon>
        <taxon>rosids</taxon>
        <taxon>fabids</taxon>
        <taxon>Rosales</taxon>
        <taxon>Cannabaceae</taxon>
        <taxon>Cannabis</taxon>
    </lineage>
</organism>
<name>A0A7J6GEQ4_CANSA</name>
<evidence type="ECO:0000313" key="3">
    <source>
        <dbReference type="EMBL" id="KAF4381328.1"/>
    </source>
</evidence>
<dbReference type="PANTHER" id="PTHR13743:SF157">
    <property type="entry name" value="BEACH DOMAIN-CONTAINING PROTEIN C2"/>
    <property type="match status" value="1"/>
</dbReference>
<protein>
    <recommendedName>
        <fullName evidence="2">BEACH domain-containing protein</fullName>
    </recommendedName>
</protein>
<dbReference type="Pfam" id="PF02138">
    <property type="entry name" value="Beach"/>
    <property type="match status" value="1"/>
</dbReference>
<feature type="region of interest" description="Disordered" evidence="1">
    <location>
        <begin position="140"/>
        <end position="163"/>
    </location>
</feature>
<dbReference type="InterPro" id="IPR000409">
    <property type="entry name" value="BEACH_dom"/>
</dbReference>
<evidence type="ECO:0000313" key="4">
    <source>
        <dbReference type="Proteomes" id="UP000583929"/>
    </source>
</evidence>
<reference evidence="3 4" key="1">
    <citation type="journal article" date="2020" name="bioRxiv">
        <title>Sequence and annotation of 42 cannabis genomes reveals extensive copy number variation in cannabinoid synthesis and pathogen resistance genes.</title>
        <authorList>
            <person name="Mckernan K.J."/>
            <person name="Helbert Y."/>
            <person name="Kane L.T."/>
            <person name="Ebling H."/>
            <person name="Zhang L."/>
            <person name="Liu B."/>
            <person name="Eaton Z."/>
            <person name="Mclaughlin S."/>
            <person name="Kingan S."/>
            <person name="Baybayan P."/>
            <person name="Concepcion G."/>
            <person name="Jordan M."/>
            <person name="Riva A."/>
            <person name="Barbazuk W."/>
            <person name="Harkins T."/>
        </authorList>
    </citation>
    <scope>NUCLEOTIDE SEQUENCE [LARGE SCALE GENOMIC DNA]</scope>
    <source>
        <strain evidence="4">cv. Jamaican Lion 4</strain>
        <tissue evidence="3">Leaf</tissue>
    </source>
</reference>
<dbReference type="InterPro" id="IPR050865">
    <property type="entry name" value="BEACH_Domain"/>
</dbReference>
<evidence type="ECO:0000259" key="2">
    <source>
        <dbReference type="PROSITE" id="PS50197"/>
    </source>
</evidence>
<comment type="caution">
    <text evidence="3">The sequence shown here is derived from an EMBL/GenBank/DDBJ whole genome shotgun (WGS) entry which is preliminary data.</text>
</comment>
<dbReference type="Gene3D" id="1.10.1540.10">
    <property type="entry name" value="BEACH domain"/>
    <property type="match status" value="1"/>
</dbReference>
<dbReference type="SUPFAM" id="SSF81837">
    <property type="entry name" value="BEACH domain"/>
    <property type="match status" value="1"/>
</dbReference>
<dbReference type="AlphaFoldDB" id="A0A7J6GEQ4"/>
<dbReference type="PANTHER" id="PTHR13743">
    <property type="entry name" value="BEIGE/BEACH-RELATED"/>
    <property type="match status" value="1"/>
</dbReference>
<dbReference type="SMART" id="SM01026">
    <property type="entry name" value="Beach"/>
    <property type="match status" value="1"/>
</dbReference>
<proteinExistence type="predicted"/>
<sequence length="192" mass="21565">MEAPPKVKKTAERDDFRKEFKAANPNSKDVKVMFSDIVATWNGVVEDMSDVKELLPPWAESPIDFIHKHHMALESEHVSAHLHEWIDLIFGFIASGFSKILVIAGNSSYSLRPTQEIPIQKVTILRSMNSCDQNKIDRTESRSVKIDREQTASGSRRGGCGSLIGQGERHHCRRLEAHQNGDGQFLGFQVAL</sequence>
<keyword evidence="4" id="KW-1185">Reference proteome</keyword>
<dbReference type="Proteomes" id="UP000583929">
    <property type="component" value="Unassembled WGS sequence"/>
</dbReference>